<dbReference type="OrthoDB" id="2392550at2759"/>
<keyword evidence="9" id="KW-0137">Centromere</keyword>
<dbReference type="Proteomes" id="UP000054279">
    <property type="component" value="Unassembled WGS sequence"/>
</dbReference>
<feature type="compositionally biased region" description="Polar residues" evidence="10">
    <location>
        <begin position="172"/>
        <end position="189"/>
    </location>
</feature>
<comment type="subcellular location">
    <subcellularLocation>
        <location evidence="2">Chromosome</location>
        <location evidence="2">Centromere</location>
    </subcellularLocation>
    <subcellularLocation>
        <location evidence="1">Nucleus</location>
    </subcellularLocation>
</comment>
<feature type="compositionally biased region" description="Basic and acidic residues" evidence="10">
    <location>
        <begin position="134"/>
        <end position="154"/>
    </location>
</feature>
<keyword evidence="7" id="KW-0539">Nucleus</keyword>
<dbReference type="InterPro" id="IPR018867">
    <property type="entry name" value="Cell_div_borealin"/>
</dbReference>
<dbReference type="GO" id="GO:0032133">
    <property type="term" value="C:chromosome passenger complex"/>
    <property type="evidence" value="ECO:0007669"/>
    <property type="project" value="TreeGrafter"/>
</dbReference>
<keyword evidence="6" id="KW-0498">Mitosis</keyword>
<keyword evidence="5" id="KW-0132">Cell division</keyword>
<evidence type="ECO:0000256" key="3">
    <source>
        <dbReference type="ARBA" id="ARBA00009914"/>
    </source>
</evidence>
<organism evidence="12 13">
    <name type="scientific">Sphaerobolus stellatus (strain SS14)</name>
    <dbReference type="NCBI Taxonomy" id="990650"/>
    <lineage>
        <taxon>Eukaryota</taxon>
        <taxon>Fungi</taxon>
        <taxon>Dikarya</taxon>
        <taxon>Basidiomycota</taxon>
        <taxon>Agaricomycotina</taxon>
        <taxon>Agaricomycetes</taxon>
        <taxon>Phallomycetidae</taxon>
        <taxon>Geastrales</taxon>
        <taxon>Sphaerobolaceae</taxon>
        <taxon>Sphaerobolus</taxon>
    </lineage>
</organism>
<feature type="region of interest" description="Disordered" evidence="10">
    <location>
        <begin position="107"/>
        <end position="246"/>
    </location>
</feature>
<evidence type="ECO:0000313" key="12">
    <source>
        <dbReference type="EMBL" id="KIJ25196.1"/>
    </source>
</evidence>
<evidence type="ECO:0000256" key="9">
    <source>
        <dbReference type="ARBA" id="ARBA00023328"/>
    </source>
</evidence>
<keyword evidence="8" id="KW-0131">Cell cycle</keyword>
<feature type="compositionally biased region" description="Low complexity" evidence="10">
    <location>
        <begin position="1"/>
        <end position="15"/>
    </location>
</feature>
<feature type="region of interest" description="Disordered" evidence="10">
    <location>
        <begin position="1"/>
        <end position="23"/>
    </location>
</feature>
<keyword evidence="4" id="KW-0158">Chromosome</keyword>
<dbReference type="GO" id="GO:0000775">
    <property type="term" value="C:chromosome, centromeric region"/>
    <property type="evidence" value="ECO:0007669"/>
    <property type="project" value="UniProtKB-SubCell"/>
</dbReference>
<evidence type="ECO:0000259" key="11">
    <source>
        <dbReference type="Pfam" id="PF10444"/>
    </source>
</evidence>
<evidence type="ECO:0000256" key="6">
    <source>
        <dbReference type="ARBA" id="ARBA00022776"/>
    </source>
</evidence>
<dbReference type="PANTHER" id="PTHR16040:SF7">
    <property type="entry name" value="AUSTRALIN, ISOFORM A-RELATED"/>
    <property type="match status" value="1"/>
</dbReference>
<evidence type="ECO:0000256" key="4">
    <source>
        <dbReference type="ARBA" id="ARBA00022454"/>
    </source>
</evidence>
<gene>
    <name evidence="12" type="ORF">M422DRAFT_38896</name>
</gene>
<dbReference type="AlphaFoldDB" id="A0A0C9UIH7"/>
<dbReference type="InterPro" id="IPR018851">
    <property type="entry name" value="Borealin_N"/>
</dbReference>
<accession>A0A0C9UIH7</accession>
<feature type="domain" description="Borealin N-terminal" evidence="11">
    <location>
        <begin position="30"/>
        <end position="86"/>
    </location>
</feature>
<dbReference type="GO" id="GO:0051301">
    <property type="term" value="P:cell division"/>
    <property type="evidence" value="ECO:0007669"/>
    <property type="project" value="UniProtKB-KW"/>
</dbReference>
<evidence type="ECO:0000256" key="7">
    <source>
        <dbReference type="ARBA" id="ARBA00023242"/>
    </source>
</evidence>
<dbReference type="EMBL" id="KN837428">
    <property type="protein sequence ID" value="KIJ25196.1"/>
    <property type="molecule type" value="Genomic_DNA"/>
</dbReference>
<dbReference type="GO" id="GO:0051233">
    <property type="term" value="C:spindle midzone"/>
    <property type="evidence" value="ECO:0007669"/>
    <property type="project" value="TreeGrafter"/>
</dbReference>
<name>A0A0C9UIH7_SPHS4</name>
<evidence type="ECO:0000256" key="2">
    <source>
        <dbReference type="ARBA" id="ARBA00004584"/>
    </source>
</evidence>
<dbReference type="GO" id="GO:0005634">
    <property type="term" value="C:nucleus"/>
    <property type="evidence" value="ECO:0007669"/>
    <property type="project" value="UniProtKB-SubCell"/>
</dbReference>
<dbReference type="HOGENOM" id="CLU_041191_0_0_1"/>
<evidence type="ECO:0000256" key="8">
    <source>
        <dbReference type="ARBA" id="ARBA00023306"/>
    </source>
</evidence>
<sequence length="330" mass="36725">MATTTATMQTPPRRQLTSDGIRRRKYTDEEKKQLLANLELEVKDRIRQFEAYLAHSLEAFKLRHENEVTRIPRAIRTITIGEFADKYDGDVNIALKAITKAKMVASEEPAGIEDTERKRKWQATDVAAGQQDAESPRALKTARLDSPQKRELVGRPRIIKTPARLRKAQVPFSPNVSPQKSPEKQSANPSPAKLQHHRVPSSTTFNPLLPKTPAYPRHLAQGNASPFTTTASHNEAGSSRQGGRKLERQRSIAILRGPGTDQAKNGSAFEMILSLKVPTLSGRFLEFDPLSATSEDIDAAEGVSPEAIAKAKEELLELSELMKRLGKWRI</sequence>
<evidence type="ECO:0000256" key="1">
    <source>
        <dbReference type="ARBA" id="ARBA00004123"/>
    </source>
</evidence>
<dbReference type="PANTHER" id="PTHR16040">
    <property type="entry name" value="AUSTRALIN, ISOFORM A-RELATED"/>
    <property type="match status" value="1"/>
</dbReference>
<evidence type="ECO:0000313" key="13">
    <source>
        <dbReference type="Proteomes" id="UP000054279"/>
    </source>
</evidence>
<reference evidence="12 13" key="1">
    <citation type="submission" date="2014-06" db="EMBL/GenBank/DDBJ databases">
        <title>Evolutionary Origins and Diversification of the Mycorrhizal Mutualists.</title>
        <authorList>
            <consortium name="DOE Joint Genome Institute"/>
            <consortium name="Mycorrhizal Genomics Consortium"/>
            <person name="Kohler A."/>
            <person name="Kuo A."/>
            <person name="Nagy L.G."/>
            <person name="Floudas D."/>
            <person name="Copeland A."/>
            <person name="Barry K.W."/>
            <person name="Cichocki N."/>
            <person name="Veneault-Fourrey C."/>
            <person name="LaButti K."/>
            <person name="Lindquist E.A."/>
            <person name="Lipzen A."/>
            <person name="Lundell T."/>
            <person name="Morin E."/>
            <person name="Murat C."/>
            <person name="Riley R."/>
            <person name="Ohm R."/>
            <person name="Sun H."/>
            <person name="Tunlid A."/>
            <person name="Henrissat B."/>
            <person name="Grigoriev I.V."/>
            <person name="Hibbett D.S."/>
            <person name="Martin F."/>
        </authorList>
    </citation>
    <scope>NUCLEOTIDE SEQUENCE [LARGE SCALE GENOMIC DNA]</scope>
    <source>
        <strain evidence="12 13">SS14</strain>
    </source>
</reference>
<keyword evidence="13" id="KW-1185">Reference proteome</keyword>
<proteinExistence type="inferred from homology"/>
<feature type="compositionally biased region" description="Polar residues" evidence="10">
    <location>
        <begin position="222"/>
        <end position="241"/>
    </location>
</feature>
<dbReference type="GO" id="GO:0000070">
    <property type="term" value="P:mitotic sister chromatid segregation"/>
    <property type="evidence" value="ECO:0007669"/>
    <property type="project" value="TreeGrafter"/>
</dbReference>
<protein>
    <recommendedName>
        <fullName evidence="11">Borealin N-terminal domain-containing protein</fullName>
    </recommendedName>
</protein>
<evidence type="ECO:0000256" key="5">
    <source>
        <dbReference type="ARBA" id="ARBA00022618"/>
    </source>
</evidence>
<comment type="similarity">
    <text evidence="3">Belongs to the borealin family.</text>
</comment>
<evidence type="ECO:0000256" key="10">
    <source>
        <dbReference type="SAM" id="MobiDB-lite"/>
    </source>
</evidence>
<dbReference type="Pfam" id="PF10444">
    <property type="entry name" value="Nbl1_Borealin_N"/>
    <property type="match status" value="1"/>
</dbReference>